<reference evidence="2 3" key="1">
    <citation type="submission" date="2017-03" db="EMBL/GenBank/DDBJ databases">
        <title>Genome Survey of Euroglyphus maynei.</title>
        <authorList>
            <person name="Arlian L.G."/>
            <person name="Morgan M.S."/>
            <person name="Rider S.D."/>
        </authorList>
    </citation>
    <scope>NUCLEOTIDE SEQUENCE [LARGE SCALE GENOMIC DNA]</scope>
    <source>
        <strain evidence="2">Arlian Lab</strain>
        <tissue evidence="2">Whole body</tissue>
    </source>
</reference>
<feature type="compositionally biased region" description="Polar residues" evidence="1">
    <location>
        <begin position="93"/>
        <end position="111"/>
    </location>
</feature>
<evidence type="ECO:0000313" key="3">
    <source>
        <dbReference type="Proteomes" id="UP000194236"/>
    </source>
</evidence>
<organism evidence="2 3">
    <name type="scientific">Euroglyphus maynei</name>
    <name type="common">Mayne's house dust mite</name>
    <dbReference type="NCBI Taxonomy" id="6958"/>
    <lineage>
        <taxon>Eukaryota</taxon>
        <taxon>Metazoa</taxon>
        <taxon>Ecdysozoa</taxon>
        <taxon>Arthropoda</taxon>
        <taxon>Chelicerata</taxon>
        <taxon>Arachnida</taxon>
        <taxon>Acari</taxon>
        <taxon>Acariformes</taxon>
        <taxon>Sarcoptiformes</taxon>
        <taxon>Astigmata</taxon>
        <taxon>Psoroptidia</taxon>
        <taxon>Analgoidea</taxon>
        <taxon>Pyroglyphidae</taxon>
        <taxon>Pyroglyphinae</taxon>
        <taxon>Euroglyphus</taxon>
    </lineage>
</organism>
<comment type="caution">
    <text evidence="2">The sequence shown here is derived from an EMBL/GenBank/DDBJ whole genome shotgun (WGS) entry which is preliminary data.</text>
</comment>
<proteinExistence type="predicted"/>
<feature type="compositionally biased region" description="Low complexity" evidence="1">
    <location>
        <begin position="309"/>
        <end position="327"/>
    </location>
</feature>
<sequence length="327" mass="36688">TEWSYHLIQDNDPAKQELSQRVRNSVESFVKSHIDSNFILPLPNDEIDSNVECTETLFENNVSTHDNNIAASPSSSLSIVESVITPMMSNIRLSTSEPKGSEPQTHNQIRRSLSDNYEKSDKIKKTGLEPIIHDDHDSDLIANESQDNNYVVTEENFCYNLTEEPDSNNLPQTLNDSSVDIDPFNIIQQSNSRHDTSRDSEPIISPIPLTSSSNPFISPSEVIDSNINNMTQTTSNIDQIRSLGFTEEFVVVLDDGDIVVDENNHCLDDQHTLHDHINDQQQTTNDDDVISNNVEKDNSSISNIDQHDQQTNNNTATTATTSQTYLI</sequence>
<feature type="non-terminal residue" evidence="2">
    <location>
        <position position="1"/>
    </location>
</feature>
<evidence type="ECO:0000313" key="2">
    <source>
        <dbReference type="EMBL" id="OTF81004.1"/>
    </source>
</evidence>
<feature type="region of interest" description="Disordered" evidence="1">
    <location>
        <begin position="93"/>
        <end position="118"/>
    </location>
</feature>
<dbReference type="Proteomes" id="UP000194236">
    <property type="component" value="Unassembled WGS sequence"/>
</dbReference>
<keyword evidence="3" id="KW-1185">Reference proteome</keyword>
<accession>A0A1Y3BLX1</accession>
<gene>
    <name evidence="2" type="ORF">BLA29_007227</name>
</gene>
<evidence type="ECO:0000256" key="1">
    <source>
        <dbReference type="SAM" id="MobiDB-lite"/>
    </source>
</evidence>
<feature type="region of interest" description="Disordered" evidence="1">
    <location>
        <begin position="277"/>
        <end position="327"/>
    </location>
</feature>
<dbReference type="AlphaFoldDB" id="A0A1Y3BLX1"/>
<protein>
    <submittedName>
        <fullName evidence="2">Uncharacterized protein</fullName>
    </submittedName>
</protein>
<name>A0A1Y3BLX1_EURMA</name>
<dbReference type="EMBL" id="MUJZ01015664">
    <property type="protein sequence ID" value="OTF81004.1"/>
    <property type="molecule type" value="Genomic_DNA"/>
</dbReference>